<evidence type="ECO:0000256" key="7">
    <source>
        <dbReference type="SAM" id="MobiDB-lite"/>
    </source>
</evidence>
<keyword evidence="4" id="KW-0539">Nucleus</keyword>
<feature type="domain" description="RRM" evidence="8">
    <location>
        <begin position="312"/>
        <end position="390"/>
    </location>
</feature>
<feature type="compositionally biased region" description="Basic and acidic residues" evidence="7">
    <location>
        <begin position="946"/>
        <end position="958"/>
    </location>
</feature>
<dbReference type="CDD" id="cd12414">
    <property type="entry name" value="RRM2_RBM28_like"/>
    <property type="match status" value="1"/>
</dbReference>
<feature type="compositionally biased region" description="Polar residues" evidence="7">
    <location>
        <begin position="525"/>
        <end position="538"/>
    </location>
</feature>
<feature type="compositionally biased region" description="Basic and acidic residues" evidence="7">
    <location>
        <begin position="967"/>
        <end position="981"/>
    </location>
</feature>
<dbReference type="InterPro" id="IPR035979">
    <property type="entry name" value="RBD_domain_sf"/>
</dbReference>
<accession>A0A2N9IZM4</accession>
<feature type="region of interest" description="Disordered" evidence="7">
    <location>
        <begin position="401"/>
        <end position="458"/>
    </location>
</feature>
<feature type="compositionally biased region" description="Basic and acidic residues" evidence="7">
    <location>
        <begin position="926"/>
        <end position="937"/>
    </location>
</feature>
<dbReference type="PANTHER" id="PTHR48039">
    <property type="entry name" value="RNA-BINDING MOTIF PROTEIN 14B"/>
    <property type="match status" value="1"/>
</dbReference>
<dbReference type="FunFam" id="3.30.70.330:FF:000182">
    <property type="entry name" value="RNA-binding motif protein 28"/>
    <property type="match status" value="1"/>
</dbReference>
<feature type="region of interest" description="Disordered" evidence="7">
    <location>
        <begin position="99"/>
        <end position="187"/>
    </location>
</feature>
<dbReference type="GO" id="GO:0003729">
    <property type="term" value="F:mRNA binding"/>
    <property type="evidence" value="ECO:0007669"/>
    <property type="project" value="TreeGrafter"/>
</dbReference>
<gene>
    <name evidence="9" type="ORF">FSB_LOCUS57505</name>
</gene>
<reference evidence="9" key="1">
    <citation type="submission" date="2018-02" db="EMBL/GenBank/DDBJ databases">
        <authorList>
            <person name="Cohen D.B."/>
            <person name="Kent A.D."/>
        </authorList>
    </citation>
    <scope>NUCLEOTIDE SEQUENCE</scope>
</reference>
<feature type="coiled-coil region" evidence="6">
    <location>
        <begin position="625"/>
        <end position="652"/>
    </location>
</feature>
<keyword evidence="2" id="KW-0677">Repeat</keyword>
<dbReference type="Gene3D" id="3.30.70.330">
    <property type="match status" value="4"/>
</dbReference>
<evidence type="ECO:0000313" key="9">
    <source>
        <dbReference type="EMBL" id="SPD29623.1"/>
    </source>
</evidence>
<dbReference type="EMBL" id="OIVN01006279">
    <property type="protein sequence ID" value="SPD29623.1"/>
    <property type="molecule type" value="Genomic_DNA"/>
</dbReference>
<dbReference type="InterPro" id="IPR012677">
    <property type="entry name" value="Nucleotide-bd_a/b_plait_sf"/>
</dbReference>
<feature type="compositionally biased region" description="Basic and acidic residues" evidence="7">
    <location>
        <begin position="845"/>
        <end position="856"/>
    </location>
</feature>
<evidence type="ECO:0000256" key="1">
    <source>
        <dbReference type="ARBA" id="ARBA00004123"/>
    </source>
</evidence>
<dbReference type="GO" id="GO:0005634">
    <property type="term" value="C:nucleus"/>
    <property type="evidence" value="ECO:0007669"/>
    <property type="project" value="UniProtKB-SubCell"/>
</dbReference>
<proteinExistence type="predicted"/>
<sequence>MGKNKKTKEGSEKRGETEHSPSTVFVSNFPYSFTNSQLEETFSDVGPVRRCFMVTQKGSTEHRGFGFVQFAVTEDATRAIELKNGSSVGGRKIAVKHAMHRAPLEQRRSKQDQAVRSDENAKSKSDKDGNASVAEKPASNLEKTVVRSDDNAKSKSDKDGNASVAEKPASNLEKTEKPLLIKKKLHAEKPVEARKAGTLSNDMANKEGCSEKQRVARTVIFGGLLNADMAEDVHRQAREIGTVINVTYPFPKEELQRHGLVQDGCKMDASAMLYASVKSANASVAMLHQKEIKGGIVWARQLGGEGSKTQKWKLIIRNLPFKAKVDQIKHIFSSAGFVWDVFIPCNPDSGLSKGFAFIKFTCKKDAENAIQKLNGQMFGKRTIAVDWAVPKKLYNSGATAVIASEDEQQDGRDGEGDSSSEDLEGEVEDVGKKSQQTDDIDSSSDDLNTIEKEDTPAEVDFNEEADIARKVLKNLITPSAKGILPSAVDDLMQPKRSEKLNFDETVGAPNNLVVESGKVSGITEPGNSSKTKASNLKQTEGEDDLQRTIFISNLPFDINNEEVKQRFSEFGELQSFVPVLHQVTKRPKGTGFLKFKTIDAATAAVTAANVESGLGIFLKGRQLTVLKALDKKSAQDKELDKAKKEVHDHRNLYLAKEGLIVEGTPAAEGVSATDLSKREMLERKKTTKLQSPNFHVSRTRLVIYNLPKSMTEKALKKLCIDAVTSRATKQKPVIKQIKFMKDIKKGQVVTKNYSRGVAFVEFTEHQHALVALRVLNNNPETFGPEHRPIVEFAVDNVQTLKLRKAKLHAQQHGNHDDQNDVQQGDATDTPDAHPDRKMSNKRKSRVDDRSVKDSVPNKEGNSISNRAATEGRGSTKKQKSNPASGKAKEFSSNEKLEGSKRKSRNHQADRNPDSGRSPNGKMIAGDVHKSKPYKEADVQLNKRKLRDQTEQQKEEKDLWKRKRSKKNKDPVGQDVADKLDMLIEQYRSKFSHQSSQKSDGEKQGSRQLRKWFQS</sequence>
<feature type="region of interest" description="Disordered" evidence="7">
    <location>
        <begin position="805"/>
        <end position="1014"/>
    </location>
</feature>
<evidence type="ECO:0000256" key="4">
    <source>
        <dbReference type="ARBA" id="ARBA00023242"/>
    </source>
</evidence>
<keyword evidence="3 5" id="KW-0694">RNA-binding</keyword>
<name>A0A2N9IZM4_FAGSY</name>
<dbReference type="InterPro" id="IPR051945">
    <property type="entry name" value="RRM_MRD1_RNA_proc_ribogen"/>
</dbReference>
<feature type="domain" description="RRM" evidence="8">
    <location>
        <begin position="22"/>
        <end position="100"/>
    </location>
</feature>
<evidence type="ECO:0000256" key="5">
    <source>
        <dbReference type="PROSITE-ProRule" id="PRU00176"/>
    </source>
</evidence>
<dbReference type="SUPFAM" id="SSF54928">
    <property type="entry name" value="RNA-binding domain, RBD"/>
    <property type="match status" value="3"/>
</dbReference>
<feature type="compositionally biased region" description="Basic and acidic residues" evidence="7">
    <location>
        <begin position="102"/>
        <end position="129"/>
    </location>
</feature>
<dbReference type="Pfam" id="PF00076">
    <property type="entry name" value="RRM_1"/>
    <property type="match status" value="3"/>
</dbReference>
<feature type="region of interest" description="Disordered" evidence="7">
    <location>
        <begin position="1"/>
        <end position="24"/>
    </location>
</feature>
<evidence type="ECO:0000256" key="2">
    <source>
        <dbReference type="ARBA" id="ARBA00022737"/>
    </source>
</evidence>
<feature type="domain" description="RRM" evidence="8">
    <location>
        <begin position="699"/>
        <end position="807"/>
    </location>
</feature>
<feature type="compositionally biased region" description="Basic and acidic residues" evidence="7">
    <location>
        <begin position="7"/>
        <end position="19"/>
    </location>
</feature>
<feature type="compositionally biased region" description="Acidic residues" evidence="7">
    <location>
        <begin position="416"/>
        <end position="428"/>
    </location>
</feature>
<dbReference type="AlphaFoldDB" id="A0A2N9IZM4"/>
<protein>
    <recommendedName>
        <fullName evidence="8">RRM domain-containing protein</fullName>
    </recommendedName>
</protein>
<feature type="compositionally biased region" description="Basic and acidic residues" evidence="7">
    <location>
        <begin position="886"/>
        <end position="913"/>
    </location>
</feature>
<comment type="subcellular location">
    <subcellularLocation>
        <location evidence="1">Nucleus</location>
    </subcellularLocation>
</comment>
<evidence type="ECO:0000256" key="3">
    <source>
        <dbReference type="ARBA" id="ARBA00022884"/>
    </source>
</evidence>
<feature type="domain" description="RRM" evidence="8">
    <location>
        <begin position="547"/>
        <end position="630"/>
    </location>
</feature>
<dbReference type="SMART" id="SM00360">
    <property type="entry name" value="RRM"/>
    <property type="match status" value="4"/>
</dbReference>
<dbReference type="PROSITE" id="PS50102">
    <property type="entry name" value="RRM"/>
    <property type="match status" value="4"/>
</dbReference>
<evidence type="ECO:0000256" key="6">
    <source>
        <dbReference type="SAM" id="Coils"/>
    </source>
</evidence>
<organism evidence="9">
    <name type="scientific">Fagus sylvatica</name>
    <name type="common">Beechnut</name>
    <dbReference type="NCBI Taxonomy" id="28930"/>
    <lineage>
        <taxon>Eukaryota</taxon>
        <taxon>Viridiplantae</taxon>
        <taxon>Streptophyta</taxon>
        <taxon>Embryophyta</taxon>
        <taxon>Tracheophyta</taxon>
        <taxon>Spermatophyta</taxon>
        <taxon>Magnoliopsida</taxon>
        <taxon>eudicotyledons</taxon>
        <taxon>Gunneridae</taxon>
        <taxon>Pentapetalae</taxon>
        <taxon>rosids</taxon>
        <taxon>fabids</taxon>
        <taxon>Fagales</taxon>
        <taxon>Fagaceae</taxon>
        <taxon>Fagus</taxon>
    </lineage>
</organism>
<dbReference type="CDD" id="cd12416">
    <property type="entry name" value="RRM4_RBM28_like"/>
    <property type="match status" value="1"/>
</dbReference>
<feature type="compositionally biased region" description="Basic and acidic residues" evidence="7">
    <location>
        <begin position="144"/>
        <end position="160"/>
    </location>
</feature>
<feature type="region of interest" description="Disordered" evidence="7">
    <location>
        <begin position="518"/>
        <end position="539"/>
    </location>
</feature>
<evidence type="ECO:0000259" key="8">
    <source>
        <dbReference type="PROSITE" id="PS50102"/>
    </source>
</evidence>
<dbReference type="PANTHER" id="PTHR48039:SF5">
    <property type="entry name" value="RNA-BINDING PROTEIN 28"/>
    <property type="match status" value="1"/>
</dbReference>
<keyword evidence="6" id="KW-0175">Coiled coil</keyword>
<dbReference type="CDD" id="cd12413">
    <property type="entry name" value="RRM1_RBM28_like"/>
    <property type="match status" value="1"/>
</dbReference>
<dbReference type="InterPro" id="IPR000504">
    <property type="entry name" value="RRM_dom"/>
</dbReference>